<dbReference type="Gene3D" id="3.10.620.30">
    <property type="match status" value="1"/>
</dbReference>
<protein>
    <recommendedName>
        <fullName evidence="3">Transglutaminase-like domain-containing protein</fullName>
    </recommendedName>
</protein>
<dbReference type="SMART" id="SM00460">
    <property type="entry name" value="TGc"/>
    <property type="match status" value="1"/>
</dbReference>
<accession>A0A845QY70</accession>
<feature type="transmembrane region" description="Helical" evidence="2">
    <location>
        <begin position="201"/>
        <end position="220"/>
    </location>
</feature>
<name>A0A845QY70_9CLOT</name>
<comment type="caution">
    <text evidence="4">The sequence shown here is derived from an EMBL/GenBank/DDBJ whole genome shotgun (WGS) entry which is preliminary data.</text>
</comment>
<evidence type="ECO:0000256" key="2">
    <source>
        <dbReference type="SAM" id="Phobius"/>
    </source>
</evidence>
<gene>
    <name evidence="4" type="ORF">D3Z33_00500</name>
</gene>
<evidence type="ECO:0000256" key="1">
    <source>
        <dbReference type="SAM" id="MobiDB-lite"/>
    </source>
</evidence>
<dbReference type="InterPro" id="IPR052901">
    <property type="entry name" value="Bact_TGase-like"/>
</dbReference>
<feature type="domain" description="Transglutaminase-like" evidence="3">
    <location>
        <begin position="472"/>
        <end position="542"/>
    </location>
</feature>
<dbReference type="EMBL" id="QXXA01000001">
    <property type="protein sequence ID" value="NBI05333.1"/>
    <property type="molecule type" value="Genomic_DNA"/>
</dbReference>
<dbReference type="SUPFAM" id="SSF54001">
    <property type="entry name" value="Cysteine proteinases"/>
    <property type="match status" value="1"/>
</dbReference>
<evidence type="ECO:0000313" key="4">
    <source>
        <dbReference type="EMBL" id="NBI05333.1"/>
    </source>
</evidence>
<dbReference type="Proteomes" id="UP000467132">
    <property type="component" value="Unassembled WGS sequence"/>
</dbReference>
<dbReference type="Pfam" id="PF01841">
    <property type="entry name" value="Transglut_core"/>
    <property type="match status" value="1"/>
</dbReference>
<dbReference type="PANTHER" id="PTHR42736">
    <property type="entry name" value="PROTEIN-GLUTAMINE GAMMA-GLUTAMYLTRANSFERASE"/>
    <property type="match status" value="1"/>
</dbReference>
<dbReference type="RefSeq" id="WP_160195846.1">
    <property type="nucleotide sequence ID" value="NZ_QXXA01000001.1"/>
</dbReference>
<proteinExistence type="predicted"/>
<dbReference type="InterPro" id="IPR002931">
    <property type="entry name" value="Transglutaminase-like"/>
</dbReference>
<feature type="transmembrane region" description="Helical" evidence="2">
    <location>
        <begin position="162"/>
        <end position="180"/>
    </location>
</feature>
<dbReference type="InterPro" id="IPR038765">
    <property type="entry name" value="Papain-like_cys_pep_sf"/>
</dbReference>
<feature type="transmembrane region" description="Helical" evidence="2">
    <location>
        <begin position="609"/>
        <end position="629"/>
    </location>
</feature>
<evidence type="ECO:0000259" key="3">
    <source>
        <dbReference type="SMART" id="SM00460"/>
    </source>
</evidence>
<dbReference type="OrthoDB" id="9804872at2"/>
<organism evidence="4 5">
    <name type="scientific">Senegalia massiliensis</name>
    <dbReference type="NCBI Taxonomy" id="1720316"/>
    <lineage>
        <taxon>Bacteria</taxon>
        <taxon>Bacillati</taxon>
        <taxon>Bacillota</taxon>
        <taxon>Clostridia</taxon>
        <taxon>Eubacteriales</taxon>
        <taxon>Clostridiaceae</taxon>
        <taxon>Senegalia</taxon>
    </lineage>
</organism>
<sequence>MDKKLNYLYKLIFTFIINLTIIKVTLEALEGEMDLNAVLIVFITTIITLIAGLIFDKKPIILAILLGGIISFSIILKIYYNPIFNSLIENISNFFIWTSRYIRNDNEFIKSYFNIFIMSLSLIVTSLIYITVFKFKRMYPIIIMATIFFLYRWFWYQDSAFNTYYIFIITILAYYIINRFKIKNGIWERENKDISNYRKKYLFLYSCFISVIIVLIAFILPKDYSPIKWRWMDNKIQSSFPEVTEWRNDLKKSEGYGESLEFDLTFTPYQNQEKRLGGDIEIDNTLVMEVESDRPLYLKGIVKDEYTGFYWRSSEDFTEKYTKGENIELNDVNLDNSSFLEYKVNYVNLTTSTIFTSYIPKQINYEEEFYVSNEYEAYTNKVILNEKGYSVESRIPFFDKSMINETYNKDYKYLKLPNTVTNRTKDLALEITKDKFNDYERMLSLQGYLRENYGYSLTPGNDKYEDFVDNFIFEKTEGYCTYFASTLAVMGRTLDIPTRYVEGFITGDKNEEGIYEVYSKNAHAWVEAYISGYGWMIFEATPAYEAPNSEERIENERIDQEADNETNPNSINRDDKLQEILEEERLNEDSGNINLTNNDNSKNLVLKSILWIVFIIIIFVIAIISHLMIRKKIHIQKMKNYNSVQKMKFYYKEILNTLDYLGYSKVSGETEKEFSSRININERVNEKLNYFINIYIFTVYGNKELSNEKEDKIKQIIKYLEKEIKIEKGTFKYIMFFLRKRILYNKGVEEFEI</sequence>
<dbReference type="AlphaFoldDB" id="A0A845QY70"/>
<feature type="compositionally biased region" description="Basic and acidic residues" evidence="1">
    <location>
        <begin position="549"/>
        <end position="560"/>
    </location>
</feature>
<feature type="transmembrane region" description="Helical" evidence="2">
    <location>
        <begin position="139"/>
        <end position="156"/>
    </location>
</feature>
<feature type="transmembrane region" description="Helical" evidence="2">
    <location>
        <begin position="7"/>
        <end position="29"/>
    </location>
</feature>
<feature type="region of interest" description="Disordered" evidence="1">
    <location>
        <begin position="548"/>
        <end position="574"/>
    </location>
</feature>
<feature type="transmembrane region" description="Helical" evidence="2">
    <location>
        <begin position="112"/>
        <end position="132"/>
    </location>
</feature>
<keyword evidence="2" id="KW-0472">Membrane</keyword>
<feature type="transmembrane region" description="Helical" evidence="2">
    <location>
        <begin position="35"/>
        <end position="55"/>
    </location>
</feature>
<keyword evidence="5" id="KW-1185">Reference proteome</keyword>
<reference evidence="4 5" key="1">
    <citation type="submission" date="2018-08" db="EMBL/GenBank/DDBJ databases">
        <title>Murine metabolic-syndrome-specific gut microbial biobank.</title>
        <authorList>
            <person name="Liu C."/>
        </authorList>
    </citation>
    <scope>NUCLEOTIDE SEQUENCE [LARGE SCALE GENOMIC DNA]</scope>
    <source>
        <strain evidence="4 5">583</strain>
    </source>
</reference>
<keyword evidence="2" id="KW-0812">Transmembrane</keyword>
<feature type="transmembrane region" description="Helical" evidence="2">
    <location>
        <begin position="60"/>
        <end position="80"/>
    </location>
</feature>
<evidence type="ECO:0000313" key="5">
    <source>
        <dbReference type="Proteomes" id="UP000467132"/>
    </source>
</evidence>
<keyword evidence="2" id="KW-1133">Transmembrane helix</keyword>
<dbReference type="PANTHER" id="PTHR42736:SF1">
    <property type="entry name" value="PROTEIN-GLUTAMINE GAMMA-GLUTAMYLTRANSFERASE"/>
    <property type="match status" value="1"/>
</dbReference>